<protein>
    <submittedName>
        <fullName evidence="2">Uncharacterized protein</fullName>
    </submittedName>
</protein>
<sequence>MNLNTVWRCAQYRRVQWGVMIGIWLSAGVVFWCFYLQPAAGETEIQRRQLQRLAALSEKAVPETVVLPPPDIPPLFTLLPEDALPLLTGWQQEPPEQPERWVLTFEAHYPELAVLLDTLSGALTPLPITRLSLHPLTPGISSSPPLLQMTLHLALPGADSPDPEKEWHDDE</sequence>
<reference evidence="2" key="2">
    <citation type="submission" date="2020-10" db="EMBL/GenBank/DDBJ databases">
        <authorList>
            <consortium name="NCBI Pathogen Detection Project"/>
        </authorList>
    </citation>
    <scope>NUCLEOTIDE SEQUENCE</scope>
    <source>
        <strain evidence="2">Morganella morganii ARLG-3209</strain>
    </source>
</reference>
<dbReference type="Proteomes" id="UP000865968">
    <property type="component" value="Unassembled WGS sequence"/>
</dbReference>
<keyword evidence="1" id="KW-1133">Transmembrane helix</keyword>
<evidence type="ECO:0000256" key="1">
    <source>
        <dbReference type="SAM" id="Phobius"/>
    </source>
</evidence>
<feature type="transmembrane region" description="Helical" evidence="1">
    <location>
        <begin position="15"/>
        <end position="36"/>
    </location>
</feature>
<dbReference type="EMBL" id="DACSWI010000005">
    <property type="protein sequence ID" value="HAT3809311.1"/>
    <property type="molecule type" value="Genomic_DNA"/>
</dbReference>
<organism evidence="2 3">
    <name type="scientific">Morganella morganii</name>
    <name type="common">Proteus morganii</name>
    <dbReference type="NCBI Taxonomy" id="582"/>
    <lineage>
        <taxon>Bacteria</taxon>
        <taxon>Pseudomonadati</taxon>
        <taxon>Pseudomonadota</taxon>
        <taxon>Gammaproteobacteria</taxon>
        <taxon>Enterobacterales</taxon>
        <taxon>Morganellaceae</taxon>
        <taxon>Morganella</taxon>
    </lineage>
</organism>
<keyword evidence="1" id="KW-0812">Transmembrane</keyword>
<gene>
    <name evidence="2" type="ORF">I8608_002169</name>
</gene>
<evidence type="ECO:0000313" key="3">
    <source>
        <dbReference type="Proteomes" id="UP000865968"/>
    </source>
</evidence>
<proteinExistence type="predicted"/>
<dbReference type="AlphaFoldDB" id="A0AAN5MFR4"/>
<name>A0AAN5MFR4_MORMO</name>
<evidence type="ECO:0000313" key="2">
    <source>
        <dbReference type="EMBL" id="HAT3809311.1"/>
    </source>
</evidence>
<keyword evidence="1" id="KW-0472">Membrane</keyword>
<comment type="caution">
    <text evidence="2">The sequence shown here is derived from an EMBL/GenBank/DDBJ whole genome shotgun (WGS) entry which is preliminary data.</text>
</comment>
<reference evidence="2" key="1">
    <citation type="journal article" date="2018" name="Genome Biol.">
        <title>SKESA: strategic k-mer extension for scrupulous assemblies.</title>
        <authorList>
            <person name="Souvorov A."/>
            <person name="Agarwala R."/>
            <person name="Lipman D.J."/>
        </authorList>
    </citation>
    <scope>NUCLEOTIDE SEQUENCE</scope>
    <source>
        <strain evidence="2">Morganella morganii ARLG-3209</strain>
    </source>
</reference>
<accession>A0AAN5MFR4</accession>